<reference evidence="4 5" key="1">
    <citation type="journal article" date="2021" name="BMC Biol.">
        <title>Horizontally acquired antibacterial genes associated with adaptive radiation of ladybird beetles.</title>
        <authorList>
            <person name="Li H.S."/>
            <person name="Tang X.F."/>
            <person name="Huang Y.H."/>
            <person name="Xu Z.Y."/>
            <person name="Chen M.L."/>
            <person name="Du X.Y."/>
            <person name="Qiu B.Y."/>
            <person name="Chen P.T."/>
            <person name="Zhang W."/>
            <person name="Slipinski A."/>
            <person name="Escalona H.E."/>
            <person name="Waterhouse R.M."/>
            <person name="Zwick A."/>
            <person name="Pang H."/>
        </authorList>
    </citation>
    <scope>NUCLEOTIDE SEQUENCE [LARGE SCALE GENOMIC DNA]</scope>
    <source>
        <strain evidence="4">SYSU2018</strain>
    </source>
</reference>
<dbReference type="PRINTS" id="PR01415">
    <property type="entry name" value="ANKYRIN"/>
</dbReference>
<protein>
    <submittedName>
        <fullName evidence="4">Uncharacterized protein</fullName>
    </submittedName>
</protein>
<dbReference type="Pfam" id="PF12796">
    <property type="entry name" value="Ank_2"/>
    <property type="match status" value="1"/>
</dbReference>
<keyword evidence="5" id="KW-1185">Reference proteome</keyword>
<comment type="caution">
    <text evidence="4">The sequence shown here is derived from an EMBL/GenBank/DDBJ whole genome shotgun (WGS) entry which is preliminary data.</text>
</comment>
<dbReference type="Pfam" id="PF00023">
    <property type="entry name" value="Ank"/>
    <property type="match status" value="1"/>
</dbReference>
<evidence type="ECO:0000256" key="1">
    <source>
        <dbReference type="ARBA" id="ARBA00022737"/>
    </source>
</evidence>
<dbReference type="PANTHER" id="PTHR24171">
    <property type="entry name" value="ANKYRIN REPEAT DOMAIN-CONTAINING PROTEIN 39-RELATED"/>
    <property type="match status" value="1"/>
</dbReference>
<dbReference type="SUPFAM" id="SSF48403">
    <property type="entry name" value="Ankyrin repeat"/>
    <property type="match status" value="1"/>
</dbReference>
<evidence type="ECO:0000313" key="4">
    <source>
        <dbReference type="EMBL" id="KAL3287079.1"/>
    </source>
</evidence>
<evidence type="ECO:0000256" key="2">
    <source>
        <dbReference type="ARBA" id="ARBA00023043"/>
    </source>
</evidence>
<evidence type="ECO:0000313" key="5">
    <source>
        <dbReference type="Proteomes" id="UP001516400"/>
    </source>
</evidence>
<accession>A0ABD2P8B2</accession>
<dbReference type="AlphaFoldDB" id="A0ABD2P8B2"/>
<dbReference type="Gene3D" id="1.25.40.20">
    <property type="entry name" value="Ankyrin repeat-containing domain"/>
    <property type="match status" value="1"/>
</dbReference>
<keyword evidence="1" id="KW-0677">Repeat</keyword>
<proteinExistence type="predicted"/>
<sequence length="257" mass="27806">MSNELESLVINADEFVDVIANTDSHSGSPSAITDNGNKQNSFFFHSASDSKTISSSDFLQSGLRKSAFQPYRQVASCTPLTNLQRGNTQALTPSILPTDINIHTLAGRGEITEDDVKNEKNINIVDKDGFSPLHWAAAFGQYNAVELLLNNGANIQQLGTNEESALHLAANGGHHEVIRLLISRGAEVNHCDHLSNTALMYAAKGNHPHSCNELLIGGADLGLSNLNDETAFMISLKNSCNLAQSVIQKYILMKFEA</sequence>
<evidence type="ECO:0000256" key="3">
    <source>
        <dbReference type="PROSITE-ProRule" id="PRU00023"/>
    </source>
</evidence>
<dbReference type="Proteomes" id="UP001516400">
    <property type="component" value="Unassembled WGS sequence"/>
</dbReference>
<dbReference type="PROSITE" id="PS50088">
    <property type="entry name" value="ANK_REPEAT"/>
    <property type="match status" value="2"/>
</dbReference>
<organism evidence="4 5">
    <name type="scientific">Cryptolaemus montrouzieri</name>
    <dbReference type="NCBI Taxonomy" id="559131"/>
    <lineage>
        <taxon>Eukaryota</taxon>
        <taxon>Metazoa</taxon>
        <taxon>Ecdysozoa</taxon>
        <taxon>Arthropoda</taxon>
        <taxon>Hexapoda</taxon>
        <taxon>Insecta</taxon>
        <taxon>Pterygota</taxon>
        <taxon>Neoptera</taxon>
        <taxon>Endopterygota</taxon>
        <taxon>Coleoptera</taxon>
        <taxon>Polyphaga</taxon>
        <taxon>Cucujiformia</taxon>
        <taxon>Coccinelloidea</taxon>
        <taxon>Coccinellidae</taxon>
        <taxon>Scymninae</taxon>
        <taxon>Scymnini</taxon>
        <taxon>Cryptolaemus</taxon>
    </lineage>
</organism>
<dbReference type="PANTHER" id="PTHR24171:SF9">
    <property type="entry name" value="ANKYRIN REPEAT DOMAIN-CONTAINING PROTEIN 39"/>
    <property type="match status" value="1"/>
</dbReference>
<dbReference type="InterPro" id="IPR036770">
    <property type="entry name" value="Ankyrin_rpt-contain_sf"/>
</dbReference>
<name>A0ABD2P8B2_9CUCU</name>
<feature type="repeat" description="ANK" evidence="3">
    <location>
        <begin position="161"/>
        <end position="193"/>
    </location>
</feature>
<dbReference type="SMART" id="SM00248">
    <property type="entry name" value="ANK"/>
    <property type="match status" value="3"/>
</dbReference>
<dbReference type="PROSITE" id="PS50297">
    <property type="entry name" value="ANK_REP_REGION"/>
    <property type="match status" value="2"/>
</dbReference>
<feature type="repeat" description="ANK" evidence="3">
    <location>
        <begin position="128"/>
        <end position="160"/>
    </location>
</feature>
<keyword evidence="2 3" id="KW-0040">ANK repeat</keyword>
<dbReference type="InterPro" id="IPR002110">
    <property type="entry name" value="Ankyrin_rpt"/>
</dbReference>
<dbReference type="EMBL" id="JABFTP020000185">
    <property type="protein sequence ID" value="KAL3287079.1"/>
    <property type="molecule type" value="Genomic_DNA"/>
</dbReference>
<gene>
    <name evidence="4" type="ORF">HHI36_001564</name>
</gene>